<evidence type="ECO:0000256" key="5">
    <source>
        <dbReference type="ARBA" id="ARBA00023034"/>
    </source>
</evidence>
<dbReference type="GeneID" id="13883173"/>
<dbReference type="HOGENOM" id="CLU_053380_0_0_1"/>
<keyword evidence="4 7" id="KW-0931">ER-Golgi transport</keyword>
<keyword evidence="2 7" id="KW-0813">Transport</keyword>
<dbReference type="KEGG" id="kaf:KAFR_0E02840"/>
<sequence length="204" mass="23107">MAIETLLIVNKSGGLIYHRNFGEACEKRKKLTSNDYLIIASTLHSILAISGQITPRALKLNQDDIDYTIPYVPGVGMPSSDSSNNSKMSKLGSFKGDDYFKESFTSWNKSGLRQLSTDQFTMFVYQTLTGLKFIAISSSVLPKNNEMETSKNLNLANQIGDNFLRKIYCIYSDYVMKDPLYSLEMPIKSENFDKKVQEMVYNVQ</sequence>
<organism evidence="8 9">
    <name type="scientific">Kazachstania africana (strain ATCC 22294 / BCRC 22015 / CBS 2517 / CECT 1963 / NBRC 1671 / NRRL Y-8276)</name>
    <name type="common">Yeast</name>
    <name type="synonym">Kluyveromyces africanus</name>
    <dbReference type="NCBI Taxonomy" id="1071382"/>
    <lineage>
        <taxon>Eukaryota</taxon>
        <taxon>Fungi</taxon>
        <taxon>Dikarya</taxon>
        <taxon>Ascomycota</taxon>
        <taxon>Saccharomycotina</taxon>
        <taxon>Saccharomycetes</taxon>
        <taxon>Saccharomycetales</taxon>
        <taxon>Saccharomycetaceae</taxon>
        <taxon>Kazachstania</taxon>
    </lineage>
</organism>
<dbReference type="Gene3D" id="3.30.450.70">
    <property type="match status" value="1"/>
</dbReference>
<dbReference type="InterPro" id="IPR011012">
    <property type="entry name" value="Longin-like_dom_sf"/>
</dbReference>
<dbReference type="Pfam" id="PF04099">
    <property type="entry name" value="Sybindin"/>
    <property type="match status" value="1"/>
</dbReference>
<evidence type="ECO:0000256" key="4">
    <source>
        <dbReference type="ARBA" id="ARBA00022892"/>
    </source>
</evidence>
<dbReference type="PANTHER" id="PTHR23249:SF15">
    <property type="entry name" value="TRAFFICKING PROTEIN PARTICLE COMPLEX SUBUNIT 4"/>
    <property type="match status" value="1"/>
</dbReference>
<evidence type="ECO:0000256" key="3">
    <source>
        <dbReference type="ARBA" id="ARBA00022824"/>
    </source>
</evidence>
<reference evidence="8 9" key="1">
    <citation type="journal article" date="2011" name="Proc. Natl. Acad. Sci. U.S.A.">
        <title>Evolutionary erosion of yeast sex chromosomes by mating-type switching accidents.</title>
        <authorList>
            <person name="Gordon J.L."/>
            <person name="Armisen D."/>
            <person name="Proux-Wera E."/>
            <person name="Oheigeartaigh S.S."/>
            <person name="Byrne K.P."/>
            <person name="Wolfe K.H."/>
        </authorList>
    </citation>
    <scope>NUCLEOTIDE SEQUENCE [LARGE SCALE GENOMIC DNA]</scope>
    <source>
        <strain evidence="9">ATCC 22294 / BCRC 22015 / CBS 2517 / CECT 1963 / NBRC 1671 / NRRL Y-8276</strain>
    </source>
</reference>
<evidence type="ECO:0000256" key="2">
    <source>
        <dbReference type="ARBA" id="ARBA00022448"/>
    </source>
</evidence>
<dbReference type="GO" id="GO:1990071">
    <property type="term" value="C:TRAPPII protein complex"/>
    <property type="evidence" value="ECO:0007669"/>
    <property type="project" value="EnsemblFungi"/>
</dbReference>
<dbReference type="SUPFAM" id="SSF64356">
    <property type="entry name" value="SNARE-like"/>
    <property type="match status" value="1"/>
</dbReference>
<accession>H2AVN6</accession>
<keyword evidence="9" id="KW-1185">Reference proteome</keyword>
<gene>
    <name evidence="8" type="primary">KAFR0E02840</name>
    <name evidence="8" type="ORF">KAFR_0E02840</name>
</gene>
<dbReference type="GO" id="GO:0006888">
    <property type="term" value="P:endoplasmic reticulum to Golgi vesicle-mediated transport"/>
    <property type="evidence" value="ECO:0007669"/>
    <property type="project" value="UniProtKB-UniRule"/>
</dbReference>
<dbReference type="EMBL" id="HE650825">
    <property type="protein sequence ID" value="CCF58436.1"/>
    <property type="molecule type" value="Genomic_DNA"/>
</dbReference>
<evidence type="ECO:0000256" key="7">
    <source>
        <dbReference type="RuleBase" id="RU366065"/>
    </source>
</evidence>
<dbReference type="InterPro" id="IPR007233">
    <property type="entry name" value="TRAPPC"/>
</dbReference>
<dbReference type="Proteomes" id="UP000005220">
    <property type="component" value="Chromosome 5"/>
</dbReference>
<dbReference type="GO" id="GO:0005085">
    <property type="term" value="F:guanyl-nucleotide exchange factor activity"/>
    <property type="evidence" value="ECO:0007669"/>
    <property type="project" value="EnsemblFungi"/>
</dbReference>
<keyword evidence="3 7" id="KW-0256">Endoplasmic reticulum</keyword>
<dbReference type="InParanoid" id="H2AVN6"/>
<evidence type="ECO:0000256" key="1">
    <source>
        <dbReference type="ARBA" id="ARBA00004555"/>
    </source>
</evidence>
<dbReference type="GO" id="GO:1990070">
    <property type="term" value="C:TRAPPI protein complex"/>
    <property type="evidence" value="ECO:0007669"/>
    <property type="project" value="EnsemblFungi"/>
</dbReference>
<dbReference type="eggNOG" id="KOG3369">
    <property type="taxonomic scope" value="Eukaryota"/>
</dbReference>
<dbReference type="RefSeq" id="XP_003957571.1">
    <property type="nucleotide sequence ID" value="XM_003957522.1"/>
</dbReference>
<dbReference type="GO" id="GO:0051276">
    <property type="term" value="P:chromosome organization"/>
    <property type="evidence" value="ECO:0007669"/>
    <property type="project" value="EnsemblFungi"/>
</dbReference>
<dbReference type="STRING" id="1071382.H2AVN6"/>
<proteinExistence type="inferred from homology"/>
<comment type="similarity">
    <text evidence="6">Belongs to the TRAPP small subunits family. TRAPPC4 subfamily.</text>
</comment>
<dbReference type="PANTHER" id="PTHR23249">
    <property type="entry name" value="TRAFFICKING PROTEIN PARTICLE COMPLEX SUBUNIT"/>
    <property type="match status" value="1"/>
</dbReference>
<comment type="subcellular location">
    <subcellularLocation>
        <location evidence="7">Endoplasmic reticulum</location>
    </subcellularLocation>
    <subcellularLocation>
        <location evidence="7">Golgi apparatus</location>
        <location evidence="7">cis-Golgi network</location>
    </subcellularLocation>
    <subcellularLocation>
        <location evidence="1">Golgi apparatus</location>
    </subcellularLocation>
</comment>
<evidence type="ECO:0000256" key="6">
    <source>
        <dbReference type="ARBA" id="ARBA00038179"/>
    </source>
</evidence>
<dbReference type="SMART" id="SM01399">
    <property type="entry name" value="Sybindin"/>
    <property type="match status" value="1"/>
</dbReference>
<keyword evidence="5 7" id="KW-0333">Golgi apparatus</keyword>
<dbReference type="GO" id="GO:0005783">
    <property type="term" value="C:endoplasmic reticulum"/>
    <property type="evidence" value="ECO:0007669"/>
    <property type="project" value="UniProtKB-SubCell"/>
</dbReference>
<evidence type="ECO:0000313" key="9">
    <source>
        <dbReference type="Proteomes" id="UP000005220"/>
    </source>
</evidence>
<dbReference type="CDD" id="cd14856">
    <property type="entry name" value="TRAPPC4_synbindin"/>
    <property type="match status" value="1"/>
</dbReference>
<protein>
    <recommendedName>
        <fullName evidence="7">Trafficking protein particle complex subunit</fullName>
    </recommendedName>
</protein>
<name>H2AVN6_KAZAF</name>
<evidence type="ECO:0000313" key="8">
    <source>
        <dbReference type="EMBL" id="CCF58436.1"/>
    </source>
</evidence>
<dbReference type="AlphaFoldDB" id="H2AVN6"/>
<dbReference type="GO" id="GO:1990072">
    <property type="term" value="C:TRAPPIII protein complex"/>
    <property type="evidence" value="ECO:0007669"/>
    <property type="project" value="EnsemblFungi"/>
</dbReference>
<comment type="subunit">
    <text evidence="7">Part of the multisubunit transport protein particle (TRAPP) complex.</text>
</comment>
<dbReference type="FunCoup" id="H2AVN6">
    <property type="interactions" value="353"/>
</dbReference>
<dbReference type="OrthoDB" id="246406at2759"/>